<reference evidence="8 9" key="1">
    <citation type="submission" date="2018-06" db="EMBL/GenBank/DDBJ databases">
        <authorList>
            <consortium name="Pathogen Informatics"/>
            <person name="Doyle S."/>
        </authorList>
    </citation>
    <scope>NUCLEOTIDE SEQUENCE [LARGE SCALE GENOMIC DNA]</scope>
    <source>
        <strain evidence="8 9">NCTC13315</strain>
    </source>
</reference>
<evidence type="ECO:0000256" key="6">
    <source>
        <dbReference type="PIRSR" id="PIRSR600246-2"/>
    </source>
</evidence>
<dbReference type="SUPFAM" id="SSF56235">
    <property type="entry name" value="N-terminal nucleophile aminohydrolases (Ntn hydrolases)"/>
    <property type="match status" value="1"/>
</dbReference>
<keyword evidence="9" id="KW-1185">Reference proteome</keyword>
<dbReference type="InterPro" id="IPR000246">
    <property type="entry name" value="Peptidase_T2"/>
</dbReference>
<dbReference type="EMBL" id="UGNV01000001">
    <property type="protein sequence ID" value="STX29047.1"/>
    <property type="molecule type" value="Genomic_DNA"/>
</dbReference>
<dbReference type="Gene3D" id="3.60.20.30">
    <property type="entry name" value="(Glycosyl)asparaginase"/>
    <property type="match status" value="1"/>
</dbReference>
<dbReference type="Pfam" id="PF01112">
    <property type="entry name" value="Asparaginase_2"/>
    <property type="match status" value="1"/>
</dbReference>
<dbReference type="FunFam" id="3.60.20.30:FF:000001">
    <property type="entry name" value="Isoaspartyl peptidase/L-asparaginase"/>
    <property type="match status" value="1"/>
</dbReference>
<evidence type="ECO:0000256" key="2">
    <source>
        <dbReference type="ARBA" id="ARBA00022801"/>
    </source>
</evidence>
<dbReference type="PANTHER" id="PTHR10188">
    <property type="entry name" value="L-ASPARAGINASE"/>
    <property type="match status" value="1"/>
</dbReference>
<keyword evidence="1" id="KW-0645">Protease</keyword>
<feature type="site" description="Cleavage; by autolysis" evidence="7">
    <location>
        <begin position="169"/>
        <end position="170"/>
    </location>
</feature>
<dbReference type="PANTHER" id="PTHR10188:SF6">
    <property type="entry name" value="N(4)-(BETA-N-ACETYLGLUCOSAMINYL)-L-ASPARAGINASE"/>
    <property type="match status" value="1"/>
</dbReference>
<dbReference type="AlphaFoldDB" id="A0A378I1G5"/>
<protein>
    <recommendedName>
        <fullName evidence="4">Isoaspartyl peptidase</fullName>
    </recommendedName>
</protein>
<feature type="active site" description="Nucleophile" evidence="5">
    <location>
        <position position="170"/>
    </location>
</feature>
<evidence type="ECO:0000313" key="9">
    <source>
        <dbReference type="Proteomes" id="UP000254968"/>
    </source>
</evidence>
<dbReference type="OrthoDB" id="9780217at2"/>
<evidence type="ECO:0000256" key="1">
    <source>
        <dbReference type="ARBA" id="ARBA00022670"/>
    </source>
</evidence>
<dbReference type="GO" id="GO:0016811">
    <property type="term" value="F:hydrolase activity, acting on carbon-nitrogen (but not peptide) bonds, in linear amides"/>
    <property type="evidence" value="ECO:0007669"/>
    <property type="project" value="UniProtKB-ARBA"/>
</dbReference>
<gene>
    <name evidence="8" type="primary">iaaA</name>
    <name evidence="8" type="ORF">NCTC13315_01582</name>
</gene>
<dbReference type="GO" id="GO:0006508">
    <property type="term" value="P:proteolysis"/>
    <property type="evidence" value="ECO:0007669"/>
    <property type="project" value="UniProtKB-KW"/>
</dbReference>
<sequence>MKIAMAVHGGASESSPFLQKNEEATKKVLAQACQTGYDILKQGGSALDAVEEAVKILEDSPYFNAGRGSALNCCGDVEMDASIMDGREIKAGAVSMVKQVKNPITLARLIMSKTKHVFLSGYGALEFATKEGLDLKPPSYFVTNNQYDEYERLHEKETYEALLAKKQSGTVGAVALDAQGNLAAGTSTGGTSNSLPGRIGDSCVIGAGCYANNNTCAVSGTGEGEYLITGVIAHTISMLTELNIPLQEVCEQVLYERNKNKGEIGVISINQHGDVACAFNTEIMKRAWIGLDGKLVVEINR</sequence>
<keyword evidence="3" id="KW-0068">Autocatalytic cleavage</keyword>
<name>A0A378I1G5_9GAMM</name>
<accession>A0A378I1G5</accession>
<dbReference type="Proteomes" id="UP000254968">
    <property type="component" value="Unassembled WGS sequence"/>
</dbReference>
<feature type="binding site" evidence="6">
    <location>
        <begin position="198"/>
        <end position="201"/>
    </location>
    <ligand>
        <name>substrate</name>
    </ligand>
</feature>
<dbReference type="RefSeq" id="WP_115302749.1">
    <property type="nucleotide sequence ID" value="NZ_CAAAHO010000004.1"/>
</dbReference>
<keyword evidence="2 8" id="KW-0378">Hydrolase</keyword>
<evidence type="ECO:0000256" key="7">
    <source>
        <dbReference type="PIRSR" id="PIRSR600246-3"/>
    </source>
</evidence>
<evidence type="ECO:0000313" key="8">
    <source>
        <dbReference type="EMBL" id="STX29047.1"/>
    </source>
</evidence>
<organism evidence="8 9">
    <name type="scientific">Legionella beliardensis</name>
    <dbReference type="NCBI Taxonomy" id="91822"/>
    <lineage>
        <taxon>Bacteria</taxon>
        <taxon>Pseudomonadati</taxon>
        <taxon>Pseudomonadota</taxon>
        <taxon>Gammaproteobacteria</taxon>
        <taxon>Legionellales</taxon>
        <taxon>Legionellaceae</taxon>
        <taxon>Legionella</taxon>
    </lineage>
</organism>
<evidence type="ECO:0000256" key="3">
    <source>
        <dbReference type="ARBA" id="ARBA00022813"/>
    </source>
</evidence>
<feature type="binding site" evidence="6">
    <location>
        <begin position="221"/>
        <end position="224"/>
    </location>
    <ligand>
        <name>substrate</name>
    </ligand>
</feature>
<dbReference type="InterPro" id="IPR029055">
    <property type="entry name" value="Ntn_hydrolases_N"/>
</dbReference>
<dbReference type="CDD" id="cd04701">
    <property type="entry name" value="Asparaginase_2"/>
    <property type="match status" value="1"/>
</dbReference>
<evidence type="ECO:0000256" key="5">
    <source>
        <dbReference type="PIRSR" id="PIRSR600246-1"/>
    </source>
</evidence>
<evidence type="ECO:0000256" key="4">
    <source>
        <dbReference type="ARBA" id="ARBA00069124"/>
    </source>
</evidence>
<proteinExistence type="predicted"/>
<dbReference type="GO" id="GO:0008233">
    <property type="term" value="F:peptidase activity"/>
    <property type="evidence" value="ECO:0007669"/>
    <property type="project" value="UniProtKB-KW"/>
</dbReference>